<dbReference type="Proteomes" id="UP000028705">
    <property type="component" value="Unassembled WGS sequence"/>
</dbReference>
<dbReference type="RefSeq" id="WP_034713858.1">
    <property type="nucleotide sequence ID" value="NZ_JPRH01000008.1"/>
</dbReference>
<dbReference type="STRING" id="445961.IW15_17840"/>
<evidence type="ECO:0000259" key="4">
    <source>
        <dbReference type="PROSITE" id="PS01124"/>
    </source>
</evidence>
<evidence type="ECO:0000256" key="2">
    <source>
        <dbReference type="ARBA" id="ARBA00023125"/>
    </source>
</evidence>
<keyword evidence="2" id="KW-0238">DNA-binding</keyword>
<dbReference type="InterPro" id="IPR009057">
    <property type="entry name" value="Homeodomain-like_sf"/>
</dbReference>
<dbReference type="Gene3D" id="1.10.10.60">
    <property type="entry name" value="Homeodomain-like"/>
    <property type="match status" value="2"/>
</dbReference>
<protein>
    <submittedName>
        <fullName evidence="5">AraC family transcriptional regulator</fullName>
    </submittedName>
</protein>
<dbReference type="InterPro" id="IPR018060">
    <property type="entry name" value="HTH_AraC"/>
</dbReference>
<gene>
    <name evidence="5" type="ORF">IW15_17840</name>
</gene>
<evidence type="ECO:0000256" key="1">
    <source>
        <dbReference type="ARBA" id="ARBA00023015"/>
    </source>
</evidence>
<proteinExistence type="predicted"/>
<dbReference type="SUPFAM" id="SSF51215">
    <property type="entry name" value="Regulatory protein AraC"/>
    <property type="match status" value="1"/>
</dbReference>
<dbReference type="PANTHER" id="PTHR43280:SF32">
    <property type="entry name" value="TRANSCRIPTIONAL REGULATORY PROTEIN"/>
    <property type="match status" value="1"/>
</dbReference>
<dbReference type="PANTHER" id="PTHR43280">
    <property type="entry name" value="ARAC-FAMILY TRANSCRIPTIONAL REGULATOR"/>
    <property type="match status" value="1"/>
</dbReference>
<dbReference type="Pfam" id="PF02311">
    <property type="entry name" value="AraC_binding"/>
    <property type="match status" value="1"/>
</dbReference>
<keyword evidence="6" id="KW-1185">Reference proteome</keyword>
<dbReference type="Pfam" id="PF12833">
    <property type="entry name" value="HTH_18"/>
    <property type="match status" value="1"/>
</dbReference>
<sequence>MQNTKGLLNDIKQHDKIAIRVSSNSNNNLSEEVMQMLIQPHRKANYFFVFMENGSLTHKADLNDLTITNGQLFFVLPNQIHSVPAQKKDDIECFKMSFDENCLSLLPKQFSFLINPLNSQIISFENDARQRVKILFEILNQILNSDDDQKDAEIILAHLNALLTELNNAYFKNAVKGKAEPNKIQKYIEFRIAVEAHLTEQYSINTIADNLSVTTNHLYNIVKEFSGVSPKEFITNRLILEAQRKLHYSKTTIKELAYELGFNDPDYFSRLFKKSTGKSISTYLTDIQDLSGH</sequence>
<dbReference type="eggNOG" id="COG2207">
    <property type="taxonomic scope" value="Bacteria"/>
</dbReference>
<reference evidence="5 6" key="1">
    <citation type="submission" date="2014-07" db="EMBL/GenBank/DDBJ databases">
        <title>Genome of Chryseobacterium soli DSM 19298.</title>
        <authorList>
            <person name="Stropko S.J."/>
            <person name="Pipes S.E."/>
            <person name="Newman J."/>
        </authorList>
    </citation>
    <scope>NUCLEOTIDE SEQUENCE [LARGE SCALE GENOMIC DNA]</scope>
    <source>
        <strain evidence="5 6">DSM 19298</strain>
    </source>
</reference>
<dbReference type="InterPro" id="IPR003313">
    <property type="entry name" value="AraC-bd"/>
</dbReference>
<dbReference type="InterPro" id="IPR037923">
    <property type="entry name" value="HTH-like"/>
</dbReference>
<comment type="caution">
    <text evidence="5">The sequence shown here is derived from an EMBL/GenBank/DDBJ whole genome shotgun (WGS) entry which is preliminary data.</text>
</comment>
<accession>A0A086A2W2</accession>
<dbReference type="SUPFAM" id="SSF46689">
    <property type="entry name" value="Homeodomain-like"/>
    <property type="match status" value="1"/>
</dbReference>
<dbReference type="EMBL" id="JPRH01000008">
    <property type="protein sequence ID" value="KFF11026.1"/>
    <property type="molecule type" value="Genomic_DNA"/>
</dbReference>
<name>A0A086A2W2_9FLAO</name>
<organism evidence="5 6">
    <name type="scientific">Chryseobacterium soli</name>
    <dbReference type="NCBI Taxonomy" id="445961"/>
    <lineage>
        <taxon>Bacteria</taxon>
        <taxon>Pseudomonadati</taxon>
        <taxon>Bacteroidota</taxon>
        <taxon>Flavobacteriia</taxon>
        <taxon>Flavobacteriales</taxon>
        <taxon>Weeksellaceae</taxon>
        <taxon>Chryseobacterium group</taxon>
        <taxon>Chryseobacterium</taxon>
    </lineage>
</organism>
<evidence type="ECO:0000313" key="6">
    <source>
        <dbReference type="Proteomes" id="UP000028705"/>
    </source>
</evidence>
<keyword evidence="1" id="KW-0805">Transcription regulation</keyword>
<keyword evidence="3" id="KW-0804">Transcription</keyword>
<dbReference type="SMART" id="SM00342">
    <property type="entry name" value="HTH_ARAC"/>
    <property type="match status" value="1"/>
</dbReference>
<feature type="domain" description="HTH araC/xylS-type" evidence="4">
    <location>
        <begin position="182"/>
        <end position="286"/>
    </location>
</feature>
<dbReference type="GO" id="GO:0043565">
    <property type="term" value="F:sequence-specific DNA binding"/>
    <property type="evidence" value="ECO:0007669"/>
    <property type="project" value="InterPro"/>
</dbReference>
<dbReference type="OrthoDB" id="1096411at2"/>
<dbReference type="PROSITE" id="PS01124">
    <property type="entry name" value="HTH_ARAC_FAMILY_2"/>
    <property type="match status" value="1"/>
</dbReference>
<evidence type="ECO:0000313" key="5">
    <source>
        <dbReference type="EMBL" id="KFF11026.1"/>
    </source>
</evidence>
<evidence type="ECO:0000256" key="3">
    <source>
        <dbReference type="ARBA" id="ARBA00023163"/>
    </source>
</evidence>
<dbReference type="AlphaFoldDB" id="A0A086A2W2"/>
<dbReference type="GO" id="GO:0003700">
    <property type="term" value="F:DNA-binding transcription factor activity"/>
    <property type="evidence" value="ECO:0007669"/>
    <property type="project" value="InterPro"/>
</dbReference>